<name>A0A5N6QTB3_9ROSI</name>
<feature type="transmembrane region" description="Helical" evidence="1">
    <location>
        <begin position="29"/>
        <end position="50"/>
    </location>
</feature>
<keyword evidence="4" id="KW-1185">Reference proteome</keyword>
<evidence type="ECO:0000256" key="1">
    <source>
        <dbReference type="SAM" id="Phobius"/>
    </source>
</evidence>
<dbReference type="EMBL" id="CM017322">
    <property type="protein sequence ID" value="KAE8009249.1"/>
    <property type="molecule type" value="Genomic_DNA"/>
</dbReference>
<evidence type="ECO:0000259" key="2">
    <source>
        <dbReference type="Pfam" id="PF25276"/>
    </source>
</evidence>
<proteinExistence type="predicted"/>
<sequence length="383" mass="43726">MKHMRSGRMGSNPNTLLVVQLPDSRVLRVLSRSVFLVLVILALSCILPILRGSPSESYNGSDLMVNYSKLLNFLFRRLAGEGLLRNGGKALIISPGGGGIVGIIQNLQHWHDNVVDVVMDYDLKEQSSIPDETFDFVFTSSFSDTNNFVNRVLKIGGIVAVPLSKDPSNIFPKYSNYRIVYLSHYEITIMAMRKVMPLTKRLHVCQMASEAKKAMLENLEDVLLEPPTTKHLKKFKFLPDLLGDNLEGYKRRVFIDVGLAEENTGMTEWFHHNYPKRNQEFEVYNLVTVPEEGSFGVDASDWLVKNVKEEEYVVIKAEAEVVEEMMKRRAICLVDEVFLECRNNQWQGGGGIKYNKRKRAYWECLALYGRLRDEGVAVHQWWG</sequence>
<organism evidence="3 4">
    <name type="scientific">Carpinus fangiana</name>
    <dbReference type="NCBI Taxonomy" id="176857"/>
    <lineage>
        <taxon>Eukaryota</taxon>
        <taxon>Viridiplantae</taxon>
        <taxon>Streptophyta</taxon>
        <taxon>Embryophyta</taxon>
        <taxon>Tracheophyta</taxon>
        <taxon>Spermatophyta</taxon>
        <taxon>Magnoliopsida</taxon>
        <taxon>eudicotyledons</taxon>
        <taxon>Gunneridae</taxon>
        <taxon>Pentapetalae</taxon>
        <taxon>rosids</taxon>
        <taxon>fabids</taxon>
        <taxon>Fagales</taxon>
        <taxon>Betulaceae</taxon>
        <taxon>Carpinus</taxon>
    </lineage>
</organism>
<accession>A0A5N6QTB3</accession>
<protein>
    <recommendedName>
        <fullName evidence="2">DUF7870 domain-containing protein</fullName>
    </recommendedName>
</protein>
<gene>
    <name evidence="3" type="ORF">FH972_005698</name>
</gene>
<keyword evidence="1" id="KW-1133">Transmembrane helix</keyword>
<dbReference type="OrthoDB" id="1919622at2759"/>
<dbReference type="PANTHER" id="PTHR33597:SF21">
    <property type="entry name" value="METHYLTRANSFERASE TYPE 11 DOMAIN-CONTAINING PROTEIN"/>
    <property type="match status" value="1"/>
</dbReference>
<feature type="domain" description="DUF7870" evidence="2">
    <location>
        <begin position="216"/>
        <end position="382"/>
    </location>
</feature>
<dbReference type="AlphaFoldDB" id="A0A5N6QTB3"/>
<dbReference type="InterPro" id="IPR057192">
    <property type="entry name" value="DUF7870"/>
</dbReference>
<evidence type="ECO:0000313" key="4">
    <source>
        <dbReference type="Proteomes" id="UP000327013"/>
    </source>
</evidence>
<dbReference type="Pfam" id="PF25276">
    <property type="entry name" value="DUF7870"/>
    <property type="match status" value="1"/>
</dbReference>
<dbReference type="PANTHER" id="PTHR33597">
    <property type="entry name" value="OS02G0760400 PROTEIN"/>
    <property type="match status" value="1"/>
</dbReference>
<keyword evidence="1" id="KW-0812">Transmembrane</keyword>
<reference evidence="3 4" key="1">
    <citation type="submission" date="2019-06" db="EMBL/GenBank/DDBJ databases">
        <title>A chromosomal-level reference genome of Carpinus fangiana (Coryloideae, Betulaceae).</title>
        <authorList>
            <person name="Yang X."/>
            <person name="Wang Z."/>
            <person name="Zhang L."/>
            <person name="Hao G."/>
            <person name="Liu J."/>
            <person name="Yang Y."/>
        </authorList>
    </citation>
    <scope>NUCLEOTIDE SEQUENCE [LARGE SCALE GENOMIC DNA]</scope>
    <source>
        <strain evidence="3">Cfa_2016G</strain>
        <tissue evidence="3">Leaf</tissue>
    </source>
</reference>
<keyword evidence="1" id="KW-0472">Membrane</keyword>
<evidence type="ECO:0000313" key="3">
    <source>
        <dbReference type="EMBL" id="KAE8009249.1"/>
    </source>
</evidence>
<dbReference type="Proteomes" id="UP000327013">
    <property type="component" value="Chromosome 2"/>
</dbReference>